<accession>A0A2Z7B666</accession>
<evidence type="ECO:0000313" key="3">
    <source>
        <dbReference type="Proteomes" id="UP000250235"/>
    </source>
</evidence>
<sequence>MSSWRKSSISLGKVHEVQKPFNDRTGLGFSSRESSSNDTNTHSDLADDKFKRLCFVKASMIHDTLESIKYDDQNVSKLNQKGKFGIGYAELENSKRSWLQNCNAQKSITPQL</sequence>
<feature type="region of interest" description="Disordered" evidence="1">
    <location>
        <begin position="15"/>
        <end position="44"/>
    </location>
</feature>
<keyword evidence="3" id="KW-1185">Reference proteome</keyword>
<evidence type="ECO:0000313" key="2">
    <source>
        <dbReference type="EMBL" id="KZV27057.1"/>
    </source>
</evidence>
<name>A0A2Z7B666_9LAMI</name>
<organism evidence="2 3">
    <name type="scientific">Dorcoceras hygrometricum</name>
    <dbReference type="NCBI Taxonomy" id="472368"/>
    <lineage>
        <taxon>Eukaryota</taxon>
        <taxon>Viridiplantae</taxon>
        <taxon>Streptophyta</taxon>
        <taxon>Embryophyta</taxon>
        <taxon>Tracheophyta</taxon>
        <taxon>Spermatophyta</taxon>
        <taxon>Magnoliopsida</taxon>
        <taxon>eudicotyledons</taxon>
        <taxon>Gunneridae</taxon>
        <taxon>Pentapetalae</taxon>
        <taxon>asterids</taxon>
        <taxon>lamiids</taxon>
        <taxon>Lamiales</taxon>
        <taxon>Gesneriaceae</taxon>
        <taxon>Didymocarpoideae</taxon>
        <taxon>Trichosporeae</taxon>
        <taxon>Loxocarpinae</taxon>
        <taxon>Dorcoceras</taxon>
    </lineage>
</organism>
<dbReference type="Proteomes" id="UP000250235">
    <property type="component" value="Unassembled WGS sequence"/>
</dbReference>
<reference evidence="2 3" key="1">
    <citation type="journal article" date="2015" name="Proc. Natl. Acad. Sci. U.S.A.">
        <title>The resurrection genome of Boea hygrometrica: A blueprint for survival of dehydration.</title>
        <authorList>
            <person name="Xiao L."/>
            <person name="Yang G."/>
            <person name="Zhang L."/>
            <person name="Yang X."/>
            <person name="Zhao S."/>
            <person name="Ji Z."/>
            <person name="Zhou Q."/>
            <person name="Hu M."/>
            <person name="Wang Y."/>
            <person name="Chen M."/>
            <person name="Xu Y."/>
            <person name="Jin H."/>
            <person name="Xiao X."/>
            <person name="Hu G."/>
            <person name="Bao F."/>
            <person name="Hu Y."/>
            <person name="Wan P."/>
            <person name="Li L."/>
            <person name="Deng X."/>
            <person name="Kuang T."/>
            <person name="Xiang C."/>
            <person name="Zhu J.K."/>
            <person name="Oliver M.J."/>
            <person name="He Y."/>
        </authorList>
    </citation>
    <scope>NUCLEOTIDE SEQUENCE [LARGE SCALE GENOMIC DNA]</scope>
    <source>
        <strain evidence="3">cv. XS01</strain>
    </source>
</reference>
<dbReference type="EMBL" id="KV010693">
    <property type="protein sequence ID" value="KZV27057.1"/>
    <property type="molecule type" value="Genomic_DNA"/>
</dbReference>
<dbReference type="AlphaFoldDB" id="A0A2Z7B666"/>
<protein>
    <submittedName>
        <fullName evidence="2">Uncharacterized protein</fullName>
    </submittedName>
</protein>
<feature type="compositionally biased region" description="Polar residues" evidence="1">
    <location>
        <begin position="31"/>
        <end position="43"/>
    </location>
</feature>
<gene>
    <name evidence="2" type="ORF">F511_23568</name>
</gene>
<proteinExistence type="predicted"/>
<evidence type="ECO:0000256" key="1">
    <source>
        <dbReference type="SAM" id="MobiDB-lite"/>
    </source>
</evidence>